<evidence type="ECO:0000313" key="3">
    <source>
        <dbReference type="EMBL" id="GLJ75107.1"/>
    </source>
</evidence>
<dbReference type="Pfam" id="PF09851">
    <property type="entry name" value="SHOCT"/>
    <property type="match status" value="1"/>
</dbReference>
<sequence>MPFIRRFGRPGLLGLAARTAVVAGTATAVSGGMRAHQQQKAEEQYEAEQYQAQQQQAQMQAAAQQAAAQQAAFPQVPAAAPAPSPAAAGSGSDLMAQIEQLAALHAQGILTDAEFSAAKTKLLA</sequence>
<dbReference type="EMBL" id="BSEN01000002">
    <property type="protein sequence ID" value="GLJ75107.1"/>
    <property type="molecule type" value="Genomic_DNA"/>
</dbReference>
<evidence type="ECO:0000259" key="2">
    <source>
        <dbReference type="Pfam" id="PF09851"/>
    </source>
</evidence>
<reference evidence="3" key="2">
    <citation type="submission" date="2023-01" db="EMBL/GenBank/DDBJ databases">
        <authorList>
            <person name="Sun Q."/>
            <person name="Evtushenko L."/>
        </authorList>
    </citation>
    <scope>NUCLEOTIDE SEQUENCE</scope>
    <source>
        <strain evidence="3">VKM Ac-1401</strain>
    </source>
</reference>
<feature type="compositionally biased region" description="Low complexity" evidence="1">
    <location>
        <begin position="64"/>
        <end position="88"/>
    </location>
</feature>
<accession>A0A9W6LYY9</accession>
<dbReference type="AlphaFoldDB" id="A0A9W6LYY9"/>
<evidence type="ECO:0000313" key="4">
    <source>
        <dbReference type="Proteomes" id="UP001142372"/>
    </source>
</evidence>
<dbReference type="RefSeq" id="WP_271175797.1">
    <property type="nucleotide sequence ID" value="NZ_BAAAJO010000001.1"/>
</dbReference>
<feature type="domain" description="SHOCT" evidence="2">
    <location>
        <begin position="96"/>
        <end position="123"/>
    </location>
</feature>
<protein>
    <recommendedName>
        <fullName evidence="2">SHOCT domain-containing protein</fullName>
    </recommendedName>
</protein>
<name>A0A9W6LYY9_9MICO</name>
<gene>
    <name evidence="3" type="ORF">GCM10017584_06800</name>
</gene>
<dbReference type="InterPro" id="IPR018649">
    <property type="entry name" value="SHOCT"/>
</dbReference>
<organism evidence="3 4">
    <name type="scientific">Leifsonia poae</name>
    <dbReference type="NCBI Taxonomy" id="110933"/>
    <lineage>
        <taxon>Bacteria</taxon>
        <taxon>Bacillati</taxon>
        <taxon>Actinomycetota</taxon>
        <taxon>Actinomycetes</taxon>
        <taxon>Micrococcales</taxon>
        <taxon>Microbacteriaceae</taxon>
        <taxon>Leifsonia</taxon>
    </lineage>
</organism>
<reference evidence="3" key="1">
    <citation type="journal article" date="2014" name="Int. J. Syst. Evol. Microbiol.">
        <title>Complete genome sequence of Corynebacterium casei LMG S-19264T (=DSM 44701T), isolated from a smear-ripened cheese.</title>
        <authorList>
            <consortium name="US DOE Joint Genome Institute (JGI-PGF)"/>
            <person name="Walter F."/>
            <person name="Albersmeier A."/>
            <person name="Kalinowski J."/>
            <person name="Ruckert C."/>
        </authorList>
    </citation>
    <scope>NUCLEOTIDE SEQUENCE</scope>
    <source>
        <strain evidence="3">VKM Ac-1401</strain>
    </source>
</reference>
<dbReference type="Proteomes" id="UP001142372">
    <property type="component" value="Unassembled WGS sequence"/>
</dbReference>
<comment type="caution">
    <text evidence="3">The sequence shown here is derived from an EMBL/GenBank/DDBJ whole genome shotgun (WGS) entry which is preliminary data.</text>
</comment>
<evidence type="ECO:0000256" key="1">
    <source>
        <dbReference type="SAM" id="MobiDB-lite"/>
    </source>
</evidence>
<feature type="region of interest" description="Disordered" evidence="1">
    <location>
        <begin position="64"/>
        <end position="91"/>
    </location>
</feature>
<keyword evidence="4" id="KW-1185">Reference proteome</keyword>
<proteinExistence type="predicted"/>